<dbReference type="Proteomes" id="UP000636960">
    <property type="component" value="Unassembled WGS sequence"/>
</dbReference>
<sequence length="122" mass="13304">MLTGTILAESLRVGSDLSVPSLRVVRIRRDDVSASSTPTQPDVFTVLQFEADDAVADQLADALAEMLIDGPNWYADFRAGAEHVVVFPGRIFRYAVGDEDGRAAAVAYGRQLGIPEPQLDWR</sequence>
<dbReference type="AlphaFoldDB" id="A0A919K3T0"/>
<evidence type="ECO:0000313" key="2">
    <source>
        <dbReference type="Proteomes" id="UP000636960"/>
    </source>
</evidence>
<proteinExistence type="predicted"/>
<name>A0A919K3T0_9ACTN</name>
<organism evidence="1 2">
    <name type="scientific">Paractinoplanes rishiriensis</name>
    <dbReference type="NCBI Taxonomy" id="1050105"/>
    <lineage>
        <taxon>Bacteria</taxon>
        <taxon>Bacillati</taxon>
        <taxon>Actinomycetota</taxon>
        <taxon>Actinomycetes</taxon>
        <taxon>Micromonosporales</taxon>
        <taxon>Micromonosporaceae</taxon>
        <taxon>Paractinoplanes</taxon>
    </lineage>
</organism>
<evidence type="ECO:0000313" key="1">
    <source>
        <dbReference type="EMBL" id="GIE99673.1"/>
    </source>
</evidence>
<dbReference type="EMBL" id="BOMV01000076">
    <property type="protein sequence ID" value="GIE99673.1"/>
    <property type="molecule type" value="Genomic_DNA"/>
</dbReference>
<keyword evidence="2" id="KW-1185">Reference proteome</keyword>
<protein>
    <submittedName>
        <fullName evidence="1">Uncharacterized protein</fullName>
    </submittedName>
</protein>
<dbReference type="RefSeq" id="WP_203786655.1">
    <property type="nucleotide sequence ID" value="NZ_BOMV01000076.1"/>
</dbReference>
<reference evidence="1" key="1">
    <citation type="submission" date="2021-01" db="EMBL/GenBank/DDBJ databases">
        <title>Whole genome shotgun sequence of Actinoplanes rishiriensis NBRC 108556.</title>
        <authorList>
            <person name="Komaki H."/>
            <person name="Tamura T."/>
        </authorList>
    </citation>
    <scope>NUCLEOTIDE SEQUENCE</scope>
    <source>
        <strain evidence="1">NBRC 108556</strain>
    </source>
</reference>
<comment type="caution">
    <text evidence="1">The sequence shown here is derived from an EMBL/GenBank/DDBJ whole genome shotgun (WGS) entry which is preliminary data.</text>
</comment>
<gene>
    <name evidence="1" type="ORF">Ari01nite_71380</name>
</gene>
<accession>A0A919K3T0</accession>